<feature type="transmembrane region" description="Helical" evidence="1">
    <location>
        <begin position="313"/>
        <end position="330"/>
    </location>
</feature>
<proteinExistence type="predicted"/>
<sequence>MSQREGIFRIGKKYNYLRWFVLVLLFPATVGIPFMIATDKQIYPDLNLLMICYLIASFLWMALLIEFGQKTLRIELYEDEFLVKKCWQKARHFPYQSILNYNEQPSRIEPFKELTIYLSTNWFIIRSNEFADYDYKKDQLTHYAQPDSYKKVVTLAERNRLRWAISGLALLILATITFGYLAHNPTDEKPARLKTVTDIVDQIRENRNKGNLNGFTLQLHRWPDFSFYVSRRDYTADIRSLKQTVAFRDSIILIVRESDYRKKLVGTEPLSFGDKYDNYKQIKVFGVNQGDWVHLRTDELVYEPTHTNPLQRSFLLSILLLFCWVGWVYIDRHEVLQPD</sequence>
<keyword evidence="3" id="KW-1185">Reference proteome</keyword>
<accession>A0ABW6AM83</accession>
<evidence type="ECO:0000256" key="1">
    <source>
        <dbReference type="SAM" id="Phobius"/>
    </source>
</evidence>
<evidence type="ECO:0008006" key="4">
    <source>
        <dbReference type="Google" id="ProtNLM"/>
    </source>
</evidence>
<protein>
    <recommendedName>
        <fullName evidence="4">DUF3592 domain-containing protein</fullName>
    </recommendedName>
</protein>
<comment type="caution">
    <text evidence="2">The sequence shown here is derived from an EMBL/GenBank/DDBJ whole genome shotgun (WGS) entry which is preliminary data.</text>
</comment>
<keyword evidence="1" id="KW-1133">Transmembrane helix</keyword>
<keyword evidence="1" id="KW-0812">Transmembrane</keyword>
<evidence type="ECO:0000313" key="3">
    <source>
        <dbReference type="Proteomes" id="UP001597512"/>
    </source>
</evidence>
<name>A0ABW6AM83_9BACT</name>
<evidence type="ECO:0000313" key="2">
    <source>
        <dbReference type="EMBL" id="MFD2936609.1"/>
    </source>
</evidence>
<feature type="transmembrane region" description="Helical" evidence="1">
    <location>
        <begin position="48"/>
        <end position="67"/>
    </location>
</feature>
<keyword evidence="1" id="KW-0472">Membrane</keyword>
<dbReference type="EMBL" id="JBHUOM010000023">
    <property type="protein sequence ID" value="MFD2936609.1"/>
    <property type="molecule type" value="Genomic_DNA"/>
</dbReference>
<reference evidence="3" key="1">
    <citation type="journal article" date="2019" name="Int. J. Syst. Evol. Microbiol.">
        <title>The Global Catalogue of Microorganisms (GCM) 10K type strain sequencing project: providing services to taxonomists for standard genome sequencing and annotation.</title>
        <authorList>
            <consortium name="The Broad Institute Genomics Platform"/>
            <consortium name="The Broad Institute Genome Sequencing Center for Infectious Disease"/>
            <person name="Wu L."/>
            <person name="Ma J."/>
        </authorList>
    </citation>
    <scope>NUCLEOTIDE SEQUENCE [LARGE SCALE GENOMIC DNA]</scope>
    <source>
        <strain evidence="3">KCTC 52490</strain>
    </source>
</reference>
<gene>
    <name evidence="2" type="ORF">ACFS25_22700</name>
</gene>
<feature type="transmembrane region" description="Helical" evidence="1">
    <location>
        <begin position="16"/>
        <end position="36"/>
    </location>
</feature>
<dbReference type="Proteomes" id="UP001597512">
    <property type="component" value="Unassembled WGS sequence"/>
</dbReference>
<organism evidence="2 3">
    <name type="scientific">Spirosoma flavum</name>
    <dbReference type="NCBI Taxonomy" id="2048557"/>
    <lineage>
        <taxon>Bacteria</taxon>
        <taxon>Pseudomonadati</taxon>
        <taxon>Bacteroidota</taxon>
        <taxon>Cytophagia</taxon>
        <taxon>Cytophagales</taxon>
        <taxon>Cytophagaceae</taxon>
        <taxon>Spirosoma</taxon>
    </lineage>
</organism>
<dbReference type="RefSeq" id="WP_381505555.1">
    <property type="nucleotide sequence ID" value="NZ_JBHUOM010000023.1"/>
</dbReference>
<feature type="transmembrane region" description="Helical" evidence="1">
    <location>
        <begin position="161"/>
        <end position="182"/>
    </location>
</feature>